<dbReference type="PROSITE" id="PS51257">
    <property type="entry name" value="PROKAR_LIPOPROTEIN"/>
    <property type="match status" value="1"/>
</dbReference>
<keyword evidence="2" id="KW-0732">Signal</keyword>
<evidence type="ECO:0000256" key="2">
    <source>
        <dbReference type="SAM" id="SignalP"/>
    </source>
</evidence>
<feature type="domain" description="VWFA" evidence="3">
    <location>
        <begin position="453"/>
        <end position="612"/>
    </location>
</feature>
<dbReference type="PROSITE" id="PS50234">
    <property type="entry name" value="VWFA"/>
    <property type="match status" value="1"/>
</dbReference>
<proteinExistence type="predicted"/>
<dbReference type="SMART" id="SM00327">
    <property type="entry name" value="VWA"/>
    <property type="match status" value="1"/>
</dbReference>
<dbReference type="Gene3D" id="3.40.50.410">
    <property type="entry name" value="von Willebrand factor, type A domain"/>
    <property type="match status" value="1"/>
</dbReference>
<dbReference type="InterPro" id="IPR036465">
    <property type="entry name" value="vWFA_dom_sf"/>
</dbReference>
<accession>A0A5B8XQ47</accession>
<dbReference type="Proteomes" id="UP000321595">
    <property type="component" value="Chromosome"/>
</dbReference>
<protein>
    <recommendedName>
        <fullName evidence="3">VWFA domain-containing protein</fullName>
    </recommendedName>
</protein>
<gene>
    <name evidence="4" type="ORF">FRD01_07450</name>
</gene>
<feature type="region of interest" description="Disordered" evidence="1">
    <location>
        <begin position="24"/>
        <end position="71"/>
    </location>
</feature>
<feature type="signal peptide" evidence="2">
    <location>
        <begin position="1"/>
        <end position="24"/>
    </location>
</feature>
<dbReference type="AlphaFoldDB" id="A0A5B8XQ47"/>
<feature type="chain" id="PRO_5023022740" description="VWFA domain-containing protein" evidence="2">
    <location>
        <begin position="25"/>
        <end position="1027"/>
    </location>
</feature>
<keyword evidence="5" id="KW-1185">Reference proteome</keyword>
<dbReference type="EMBL" id="CP042467">
    <property type="protein sequence ID" value="QED27078.1"/>
    <property type="molecule type" value="Genomic_DNA"/>
</dbReference>
<reference evidence="4 5" key="1">
    <citation type="submission" date="2019-08" db="EMBL/GenBank/DDBJ databases">
        <authorList>
            <person name="Liang Q."/>
        </authorList>
    </citation>
    <scope>NUCLEOTIDE SEQUENCE [LARGE SCALE GENOMIC DNA]</scope>
    <source>
        <strain evidence="4 5">V1718</strain>
    </source>
</reference>
<evidence type="ECO:0000313" key="4">
    <source>
        <dbReference type="EMBL" id="QED27078.1"/>
    </source>
</evidence>
<evidence type="ECO:0000256" key="1">
    <source>
        <dbReference type="SAM" id="MobiDB-lite"/>
    </source>
</evidence>
<dbReference type="KEGG" id="bbae:FRD01_07450"/>
<sequence length="1027" mass="111669">MNKKLLFLPLLAALVLACSESDNSHNLPNNNSNNTSNNSTTTSNNSTNNDSIGTNNSSTTNETSGTVGPDDFDVLREVKSALELSPDQRTRRAHKLVETGDLAQIFEFVRDEIRVTPVSRLNQRFEPMASRSLFGPRGTLRGGLGSMRDKAELLEFLFEEAGFEARVRVARPLPELQTNALLFAAKTPPAFEIDYDASQATETLIAPEESEADPLFDRLIDLVQPTAAENYFPDLEDVSLPIVEVQTPEGTIIANPHFANLEFGEPGVGDFLQNSDNTPTASTRVRLWARHTDDEDFEGRTLVEGQWLDSELIGRRIVARTRAPLTLSELLFTRAEQLHHFIPMLTLEGEGLPDGEGVSGDLFSTRGERLSLSEGRVHVDGLPLDPARAEAADEVRNIELEIDAAGFPRIRVLATPTDANGNVVSNLQAENFLVTEDTSEVGATLRQNRYIPRVLFLVDRSTSIPEDFRNESLSQLGIDIATEVLQTPDAQVSVMGIGESRAQRQPFVSDLVELEAQFDAGHGSGSALWDALSEAVRRKPTLIVLITDGVVVGSTLTPRIESEIRRAGVPVLALGVGESNAPTLEEAAELSGGQYFEASDAASAKSFIESELQDPPAPYLLTYTAPSEGPQTRTLKVGIRGFMAEQEGTYEAPAESLPAGFVGLYLSVERDGQSITRTLAGIPPEAPMDSVSAQTFEDVQAAFLGSATLLVEGGMPAFSEVLDEKIDTMLDYEPMWDARENAEEFWPTLDQGFRSMPFFAYRHFWGVDTTQEQALPGAPRFVLYTDRPGFRPESIERRVDILPFTRWHSTLDDLSEGWRAALRASVKEALLEAAYFEESTISLLDQETLEALPAEDLNERVEGLPNAANWLYSAESFDDDWTLVIPSDLEPVAFWAIHEPTGTALAIVDGGGGSGSTGGGNPVNSPLGLYDSIQYFYTIAGFKGGVWVNLEIAKAKQVAYATAAIANLGSGMPFTPPAGTDAPSTAINFVCGEAENAVLDAIPGWARFIVASYNRSAAALGWQRACP</sequence>
<dbReference type="InterPro" id="IPR002035">
    <property type="entry name" value="VWF_A"/>
</dbReference>
<feature type="compositionally biased region" description="Low complexity" evidence="1">
    <location>
        <begin position="24"/>
        <end position="66"/>
    </location>
</feature>
<organism evidence="4 5">
    <name type="scientific">Microvenator marinus</name>
    <dbReference type="NCBI Taxonomy" id="2600177"/>
    <lineage>
        <taxon>Bacteria</taxon>
        <taxon>Deltaproteobacteria</taxon>
        <taxon>Bradymonadales</taxon>
        <taxon>Microvenatoraceae</taxon>
        <taxon>Microvenator</taxon>
    </lineage>
</organism>
<dbReference type="SUPFAM" id="SSF53300">
    <property type="entry name" value="vWA-like"/>
    <property type="match status" value="1"/>
</dbReference>
<dbReference type="CDD" id="cd00198">
    <property type="entry name" value="vWFA"/>
    <property type="match status" value="1"/>
</dbReference>
<evidence type="ECO:0000259" key="3">
    <source>
        <dbReference type="PROSITE" id="PS50234"/>
    </source>
</evidence>
<name>A0A5B8XQ47_9DELT</name>
<dbReference type="OrthoDB" id="5621159at2"/>
<evidence type="ECO:0000313" key="5">
    <source>
        <dbReference type="Proteomes" id="UP000321595"/>
    </source>
</evidence>
<dbReference type="RefSeq" id="WP_146958763.1">
    <property type="nucleotide sequence ID" value="NZ_CP042467.1"/>
</dbReference>